<evidence type="ECO:0000313" key="1">
    <source>
        <dbReference type="EMBL" id="KAF5323687.1"/>
    </source>
</evidence>
<keyword evidence="2" id="KW-1185">Reference proteome</keyword>
<accession>A0A8H5BI32</accession>
<dbReference type="EMBL" id="JAACJJ010000017">
    <property type="protein sequence ID" value="KAF5323687.1"/>
    <property type="molecule type" value="Genomic_DNA"/>
</dbReference>
<dbReference type="Proteomes" id="UP000567179">
    <property type="component" value="Unassembled WGS sequence"/>
</dbReference>
<name>A0A8H5BI32_9AGAR</name>
<reference evidence="1 2" key="1">
    <citation type="journal article" date="2020" name="ISME J.">
        <title>Uncovering the hidden diversity of litter-decomposition mechanisms in mushroom-forming fungi.</title>
        <authorList>
            <person name="Floudas D."/>
            <person name="Bentzer J."/>
            <person name="Ahren D."/>
            <person name="Johansson T."/>
            <person name="Persson P."/>
            <person name="Tunlid A."/>
        </authorList>
    </citation>
    <scope>NUCLEOTIDE SEQUENCE [LARGE SCALE GENOMIC DNA]</scope>
    <source>
        <strain evidence="1 2">CBS 101986</strain>
    </source>
</reference>
<dbReference type="AlphaFoldDB" id="A0A8H5BI32"/>
<sequence>MSKYSISFRYGIVAQGGTGRTALPQITVISSHSWWLTLDTLPRSTPITHSPSTQQQSSTLPDMPSFEKASNIAISGGNFSEIHGSVYLGHPVAELRKIAEKDSVFNEYSPTEGTLKLPTFTKDLLLNITNVVTDSASRPTSGSCCFDLAWRLGLLPGQPNSGFTEYEPDTPIAEVVTRSTCCCGRISRHGFVHLVSRFFQHASMQESAGSGAIITINTTIGRFKCYEIDDRTFVHFDGSTRSSPINELVDNQDLDHILRSARGQYLMMDSVTFKHMEWGTDDEERIPNCASGNFFGVPDAIMYMTKEKIAAWKLLSDFGKMVLTSTLQYIDTLREPESFCRLVEMQNSPNFDPKAVKPNTPPEMLSLSLYLCRVLSKKSVVAMTYDFYCDFAKHCLHDFLKAHQHYRSPRVEGGKMFTTSQDRFMRMFRTYRAQETGSIASSRAMIDLETMIESELRSVMQTTPNNITLVVYQVFVGMTVYWNAGRMLARSREVPADWIRFVSAEDDYIYLG</sequence>
<evidence type="ECO:0000313" key="2">
    <source>
        <dbReference type="Proteomes" id="UP000567179"/>
    </source>
</evidence>
<comment type="caution">
    <text evidence="1">The sequence shown here is derived from an EMBL/GenBank/DDBJ whole genome shotgun (WGS) entry which is preliminary data.</text>
</comment>
<gene>
    <name evidence="1" type="ORF">D9619_012868</name>
</gene>
<proteinExistence type="predicted"/>
<dbReference type="OrthoDB" id="2950951at2759"/>
<organism evidence="1 2">
    <name type="scientific">Psilocybe cf. subviscida</name>
    <dbReference type="NCBI Taxonomy" id="2480587"/>
    <lineage>
        <taxon>Eukaryota</taxon>
        <taxon>Fungi</taxon>
        <taxon>Dikarya</taxon>
        <taxon>Basidiomycota</taxon>
        <taxon>Agaricomycotina</taxon>
        <taxon>Agaricomycetes</taxon>
        <taxon>Agaricomycetidae</taxon>
        <taxon>Agaricales</taxon>
        <taxon>Agaricineae</taxon>
        <taxon>Strophariaceae</taxon>
        <taxon>Psilocybe</taxon>
    </lineage>
</organism>
<protein>
    <submittedName>
        <fullName evidence="1">Uncharacterized protein</fullName>
    </submittedName>
</protein>